<dbReference type="RefSeq" id="WP_069799327.1">
    <property type="nucleotide sequence ID" value="NZ_CP034157.1"/>
</dbReference>
<dbReference type="STRING" id="237258.SAMN04489756_107123"/>
<dbReference type="PATRIC" id="fig|237258.4.peg.320"/>
<gene>
    <name evidence="1" type="ORF">BHF72_0122</name>
</gene>
<keyword evidence="2" id="KW-1185">Reference proteome</keyword>
<dbReference type="GO" id="GO:0051301">
    <property type="term" value="P:cell division"/>
    <property type="evidence" value="ECO:0007669"/>
    <property type="project" value="TreeGrafter"/>
</dbReference>
<dbReference type="EMBL" id="MKGI01000071">
    <property type="protein sequence ID" value="OEL10927.1"/>
    <property type="molecule type" value="Genomic_DNA"/>
</dbReference>
<dbReference type="PANTHER" id="PTHR12558">
    <property type="entry name" value="CELL DIVISION CYCLE 16,23,27"/>
    <property type="match status" value="1"/>
</dbReference>
<name>A0A1E5UDR5_9FLAO</name>
<dbReference type="OrthoDB" id="1149028at2"/>
<evidence type="ECO:0000313" key="1">
    <source>
        <dbReference type="EMBL" id="OEL10927.1"/>
    </source>
</evidence>
<dbReference type="SUPFAM" id="SSF48452">
    <property type="entry name" value="TPR-like"/>
    <property type="match status" value="1"/>
</dbReference>
<dbReference type="Gene3D" id="1.25.40.1040">
    <property type="match status" value="1"/>
</dbReference>
<dbReference type="AlphaFoldDB" id="A0A1E5UDR5"/>
<evidence type="ECO:0000313" key="2">
    <source>
        <dbReference type="Proteomes" id="UP000095601"/>
    </source>
</evidence>
<dbReference type="InterPro" id="IPR011990">
    <property type="entry name" value="TPR-like_helical_dom_sf"/>
</dbReference>
<dbReference type="KEGG" id="cnr:EB819_05285"/>
<dbReference type="Proteomes" id="UP000095601">
    <property type="component" value="Unassembled WGS sequence"/>
</dbReference>
<proteinExistence type="predicted"/>
<protein>
    <submittedName>
        <fullName evidence="1">Tetratricopeptide repeat family protein</fullName>
    </submittedName>
</protein>
<accession>A0A1E5UDR5</accession>
<reference evidence="1 2" key="1">
    <citation type="submission" date="2016-09" db="EMBL/GenBank/DDBJ databases">
        <authorList>
            <person name="Capua I."/>
            <person name="De Benedictis P."/>
            <person name="Joannis T."/>
            <person name="Lombin L.H."/>
            <person name="Cattoli G."/>
        </authorList>
    </citation>
    <scope>NUCLEOTIDE SEQUENCE [LARGE SCALE GENOMIC DNA]</scope>
    <source>
        <strain evidence="1 2">NRS-1</strain>
    </source>
</reference>
<organism evidence="1 2">
    <name type="scientific">Cloacibacterium normanense</name>
    <dbReference type="NCBI Taxonomy" id="237258"/>
    <lineage>
        <taxon>Bacteria</taxon>
        <taxon>Pseudomonadati</taxon>
        <taxon>Bacteroidota</taxon>
        <taxon>Flavobacteriia</taxon>
        <taxon>Flavobacteriales</taxon>
        <taxon>Weeksellaceae</taxon>
    </lineage>
</organism>
<sequence>MKKIILSAAVIACGFSFGQKKEISAAFKAIEANDTATANTQIGAADAILGGKTYLLEPTILEQYYYAKGLGLLNSGKVSEGASVLAHISALGKTKIYVGKNAEKQKVYYVGKEAADASGVANLKEETYAPTLVGNLGAKINPLLTKANEEAMAAYNAKNHELAGQKFLEVNNLLAAAGSEDKLYKYYAGVSYAQGQKNVEAARVYNELINEGYTGVKTEYKAKNKKTGQVENLDKNTFEIYKKMGATGDYTDFKTENTPSVEQELFETAVALEIENQNYDSALALIEKGLVKFPKSSKLTEQQGTVYYKSGKMDQFMANLKDQVAKNPNDKVSWYNLGVLASKDPSKLAEAEGYFKKSLEIDPNYVEALQGMVFNIYVNGDDKAIEAIDAARKAKKMDVFNKLLGERRAKLSKAIPYAEKIYSLNPKDLEIVSLLKGLYQTSHNDAKFQEMKAVEAALKAGK</sequence>
<dbReference type="PANTHER" id="PTHR12558:SF44">
    <property type="entry name" value="TETRATRICOPEPTIDE REPEAT-CONTAINING PROTEIN"/>
    <property type="match status" value="1"/>
</dbReference>
<comment type="caution">
    <text evidence="1">The sequence shown here is derived from an EMBL/GenBank/DDBJ whole genome shotgun (WGS) entry which is preliminary data.</text>
</comment>